<keyword evidence="2" id="KW-1185">Reference proteome</keyword>
<name>A0AAW1X2C0_RUBAR</name>
<dbReference type="AlphaFoldDB" id="A0AAW1X2C0"/>
<evidence type="ECO:0000313" key="1">
    <source>
        <dbReference type="EMBL" id="KAK9929775.1"/>
    </source>
</evidence>
<reference evidence="1 2" key="1">
    <citation type="journal article" date="2023" name="G3 (Bethesda)">
        <title>A chromosome-length genome assembly and annotation of blackberry (Rubus argutus, cv. 'Hillquist').</title>
        <authorList>
            <person name="Bruna T."/>
            <person name="Aryal R."/>
            <person name="Dudchenko O."/>
            <person name="Sargent D.J."/>
            <person name="Mead D."/>
            <person name="Buti M."/>
            <person name="Cavallini A."/>
            <person name="Hytonen T."/>
            <person name="Andres J."/>
            <person name="Pham M."/>
            <person name="Weisz D."/>
            <person name="Mascagni F."/>
            <person name="Usai G."/>
            <person name="Natali L."/>
            <person name="Bassil N."/>
            <person name="Fernandez G.E."/>
            <person name="Lomsadze A."/>
            <person name="Armour M."/>
            <person name="Olukolu B."/>
            <person name="Poorten T."/>
            <person name="Britton C."/>
            <person name="Davik J."/>
            <person name="Ashrafi H."/>
            <person name="Aiden E.L."/>
            <person name="Borodovsky M."/>
            <person name="Worthington M."/>
        </authorList>
    </citation>
    <scope>NUCLEOTIDE SEQUENCE [LARGE SCALE GENOMIC DNA]</scope>
    <source>
        <strain evidence="1">PI 553951</strain>
    </source>
</reference>
<gene>
    <name evidence="1" type="ORF">M0R45_026858</name>
</gene>
<dbReference type="EMBL" id="JBEDUW010000005">
    <property type="protein sequence ID" value="KAK9929775.1"/>
    <property type="molecule type" value="Genomic_DNA"/>
</dbReference>
<sequence length="150" mass="17408">MEKPILSNSFLQPLYLTTHQNLISLPLLSALSVRRSFQIKNACNQIDPRDRISNPRPHILLYSCHGREPIDTSSNPEKKKDEKQGKQSLLWFLVHFEKLGKNLKENLSPKQKGDWKDLMLMSLSFAVYVYISQKIVCAYCAWTSMPNQTW</sequence>
<proteinExistence type="predicted"/>
<protein>
    <submittedName>
        <fullName evidence="1">Uncharacterized protein</fullName>
    </submittedName>
</protein>
<accession>A0AAW1X2C0</accession>
<dbReference type="Proteomes" id="UP001457282">
    <property type="component" value="Unassembled WGS sequence"/>
</dbReference>
<organism evidence="1 2">
    <name type="scientific">Rubus argutus</name>
    <name type="common">Southern blackberry</name>
    <dbReference type="NCBI Taxonomy" id="59490"/>
    <lineage>
        <taxon>Eukaryota</taxon>
        <taxon>Viridiplantae</taxon>
        <taxon>Streptophyta</taxon>
        <taxon>Embryophyta</taxon>
        <taxon>Tracheophyta</taxon>
        <taxon>Spermatophyta</taxon>
        <taxon>Magnoliopsida</taxon>
        <taxon>eudicotyledons</taxon>
        <taxon>Gunneridae</taxon>
        <taxon>Pentapetalae</taxon>
        <taxon>rosids</taxon>
        <taxon>fabids</taxon>
        <taxon>Rosales</taxon>
        <taxon>Rosaceae</taxon>
        <taxon>Rosoideae</taxon>
        <taxon>Rosoideae incertae sedis</taxon>
        <taxon>Rubus</taxon>
    </lineage>
</organism>
<evidence type="ECO:0000313" key="2">
    <source>
        <dbReference type="Proteomes" id="UP001457282"/>
    </source>
</evidence>
<comment type="caution">
    <text evidence="1">The sequence shown here is derived from an EMBL/GenBank/DDBJ whole genome shotgun (WGS) entry which is preliminary data.</text>
</comment>